<dbReference type="EMBL" id="JAGGNH010000001">
    <property type="protein sequence ID" value="KAJ0985884.1"/>
    <property type="molecule type" value="Genomic_DNA"/>
</dbReference>
<dbReference type="InterPro" id="IPR036291">
    <property type="entry name" value="NAD(P)-bd_dom_sf"/>
</dbReference>
<gene>
    <name evidence="3" type="ORF">J5N97_004240</name>
</gene>
<dbReference type="InterPro" id="IPR001509">
    <property type="entry name" value="Epimerase_deHydtase"/>
</dbReference>
<evidence type="ECO:0000256" key="1">
    <source>
        <dbReference type="ARBA" id="ARBA00023002"/>
    </source>
</evidence>
<evidence type="ECO:0000313" key="4">
    <source>
        <dbReference type="Proteomes" id="UP001085076"/>
    </source>
</evidence>
<organism evidence="3 4">
    <name type="scientific">Dioscorea zingiberensis</name>
    <dbReference type="NCBI Taxonomy" id="325984"/>
    <lineage>
        <taxon>Eukaryota</taxon>
        <taxon>Viridiplantae</taxon>
        <taxon>Streptophyta</taxon>
        <taxon>Embryophyta</taxon>
        <taxon>Tracheophyta</taxon>
        <taxon>Spermatophyta</taxon>
        <taxon>Magnoliopsida</taxon>
        <taxon>Liliopsida</taxon>
        <taxon>Dioscoreales</taxon>
        <taxon>Dioscoreaceae</taxon>
        <taxon>Dioscorea</taxon>
    </lineage>
</organism>
<dbReference type="PANTHER" id="PTHR10366:SF563">
    <property type="entry name" value="CINNAMOYL-COA REDUCTASE 16"/>
    <property type="match status" value="1"/>
</dbReference>
<dbReference type="FunFam" id="3.40.50.720:FF:000085">
    <property type="entry name" value="Dihydroflavonol reductase"/>
    <property type="match status" value="1"/>
</dbReference>
<dbReference type="InterPro" id="IPR050425">
    <property type="entry name" value="NAD(P)_dehydrat-like"/>
</dbReference>
<evidence type="ECO:0000313" key="3">
    <source>
        <dbReference type="EMBL" id="KAJ0985884.1"/>
    </source>
</evidence>
<comment type="caution">
    <text evidence="3">The sequence shown here is derived from an EMBL/GenBank/DDBJ whole genome shotgun (WGS) entry which is preliminary data.</text>
</comment>
<dbReference type="AlphaFoldDB" id="A0A9D5D7I3"/>
<dbReference type="CDD" id="cd08958">
    <property type="entry name" value="FR_SDR_e"/>
    <property type="match status" value="1"/>
</dbReference>
<feature type="domain" description="NAD-dependent epimerase/dehydratase" evidence="2">
    <location>
        <begin position="7"/>
        <end position="247"/>
    </location>
</feature>
<keyword evidence="1" id="KW-0560">Oxidoreductase</keyword>
<proteinExistence type="predicted"/>
<keyword evidence="4" id="KW-1185">Reference proteome</keyword>
<evidence type="ECO:0000259" key="2">
    <source>
        <dbReference type="Pfam" id="PF01370"/>
    </source>
</evidence>
<dbReference type="Gene3D" id="3.40.50.720">
    <property type="entry name" value="NAD(P)-binding Rossmann-like Domain"/>
    <property type="match status" value="1"/>
</dbReference>
<protein>
    <recommendedName>
        <fullName evidence="2">NAD-dependent epimerase/dehydratase domain-containing protein</fullName>
    </recommendedName>
</protein>
<dbReference type="SUPFAM" id="SSF51735">
    <property type="entry name" value="NAD(P)-binding Rossmann-fold domains"/>
    <property type="match status" value="1"/>
</dbReference>
<dbReference type="Pfam" id="PF01370">
    <property type="entry name" value="Epimerase"/>
    <property type="match status" value="1"/>
</dbReference>
<dbReference type="GO" id="GO:0016616">
    <property type="term" value="F:oxidoreductase activity, acting on the CH-OH group of donors, NAD or NADP as acceptor"/>
    <property type="evidence" value="ECO:0007669"/>
    <property type="project" value="TreeGrafter"/>
</dbReference>
<sequence length="332" mass="37249">MADKGAVCVTGASGFVGSWLTMQLLQQGYSVKATVRDPKNMTKVKHLIDLPGAQERLTLFKADLSDEGSFDEAIDGCVGVFHVATPMDLQAKDIENELIKPTIEGVVNLLKSCIKAKTVRRVVYTSTAGTVNMQPNRKSVYDETSWTDVEFCKTVKMTAWPYFYAKTIAEKTAFEFAEKNGIDLISVIPTVVNGPFLMPTMPPSMLTALALITRNVPFYFILNPVQFVHLDDLCRAHVFLFEHPEAKGRYICSSHDVTIADLANLLREKYPEYEIPTEFEGIDQVNDVIKFSSKKLMDLGFEFMWTLEDMYDGVFQSCKEKGLIPPLPKKSQ</sequence>
<reference evidence="3" key="2">
    <citation type="journal article" date="2022" name="Hortic Res">
        <title>The genome of Dioscorea zingiberensis sheds light on the biosynthesis, origin and evolution of the medicinally important diosgenin saponins.</title>
        <authorList>
            <person name="Li Y."/>
            <person name="Tan C."/>
            <person name="Li Z."/>
            <person name="Guo J."/>
            <person name="Li S."/>
            <person name="Chen X."/>
            <person name="Wang C."/>
            <person name="Dai X."/>
            <person name="Yang H."/>
            <person name="Song W."/>
            <person name="Hou L."/>
            <person name="Xu J."/>
            <person name="Tong Z."/>
            <person name="Xu A."/>
            <person name="Yuan X."/>
            <person name="Wang W."/>
            <person name="Yang Q."/>
            <person name="Chen L."/>
            <person name="Sun Z."/>
            <person name="Wang K."/>
            <person name="Pan B."/>
            <person name="Chen J."/>
            <person name="Bao Y."/>
            <person name="Liu F."/>
            <person name="Qi X."/>
            <person name="Gang D.R."/>
            <person name="Wen J."/>
            <person name="Li J."/>
        </authorList>
    </citation>
    <scope>NUCLEOTIDE SEQUENCE</scope>
    <source>
        <strain evidence="3">Dzin_1.0</strain>
    </source>
</reference>
<dbReference type="PANTHER" id="PTHR10366">
    <property type="entry name" value="NAD DEPENDENT EPIMERASE/DEHYDRATASE"/>
    <property type="match status" value="1"/>
</dbReference>
<dbReference type="Proteomes" id="UP001085076">
    <property type="component" value="Miscellaneous, Linkage group lg01"/>
</dbReference>
<accession>A0A9D5D7I3</accession>
<name>A0A9D5D7I3_9LILI</name>
<dbReference type="OrthoDB" id="2735536at2759"/>
<reference evidence="3" key="1">
    <citation type="submission" date="2021-03" db="EMBL/GenBank/DDBJ databases">
        <authorList>
            <person name="Li Z."/>
            <person name="Yang C."/>
        </authorList>
    </citation>
    <scope>NUCLEOTIDE SEQUENCE</scope>
    <source>
        <strain evidence="3">Dzin_1.0</strain>
        <tissue evidence="3">Leaf</tissue>
    </source>
</reference>